<accession>A0ABT7PKW4</accession>
<gene>
    <name evidence="2" type="ORF">QTN89_17005</name>
</gene>
<organism evidence="2 3">
    <name type="scientific">Roseiconus lacunae</name>
    <dbReference type="NCBI Taxonomy" id="2605694"/>
    <lineage>
        <taxon>Bacteria</taxon>
        <taxon>Pseudomonadati</taxon>
        <taxon>Planctomycetota</taxon>
        <taxon>Planctomycetia</taxon>
        <taxon>Pirellulales</taxon>
        <taxon>Pirellulaceae</taxon>
        <taxon>Roseiconus</taxon>
    </lineage>
</organism>
<keyword evidence="1" id="KW-0472">Membrane</keyword>
<evidence type="ECO:0000313" key="3">
    <source>
        <dbReference type="Proteomes" id="UP001239462"/>
    </source>
</evidence>
<feature type="transmembrane region" description="Helical" evidence="1">
    <location>
        <begin position="127"/>
        <end position="147"/>
    </location>
</feature>
<dbReference type="Gene3D" id="2.60.120.430">
    <property type="entry name" value="Galactose-binding lectin"/>
    <property type="match status" value="1"/>
</dbReference>
<evidence type="ECO:0008006" key="4">
    <source>
        <dbReference type="Google" id="ProtNLM"/>
    </source>
</evidence>
<comment type="caution">
    <text evidence="2">The sequence shown here is derived from an EMBL/GenBank/DDBJ whole genome shotgun (WGS) entry which is preliminary data.</text>
</comment>
<evidence type="ECO:0000256" key="1">
    <source>
        <dbReference type="SAM" id="Phobius"/>
    </source>
</evidence>
<sequence>MDPMDGGERVENNTRNYHSVASPEKVVTWTGCVILLVVLALLIPIPFTGRSASALGDLVHAPLFGSLALVWIAVWQRLWPTTTAQHWRPLGNLAWRSVTVWVCLSGFGVAMEFAQDVMGRSMSLHDAISNSLGAAAALVAYTGWCCFRQQQRSLALFCLAVAMTAVGFSWAAPVRILLDGAAIHTQFPQLASFESDVELTRWYCRDCELRRSRSRVTEGRFSGEIDFAATDFPAITLIDFAGDWSGYQSFAADVYLAKPDDSAQPVLMVVKLIDVHGESGNYQREVHLTPGVRQTVDISPAAFDSMAKQGINLKQLRFVDIGIVAPKQPTRLWIDNVRLLPR</sequence>
<name>A0ABT7PKW4_9BACT</name>
<keyword evidence="1" id="KW-0812">Transmembrane</keyword>
<feature type="transmembrane region" description="Helical" evidence="1">
    <location>
        <begin position="154"/>
        <end position="172"/>
    </location>
</feature>
<keyword evidence="1" id="KW-1133">Transmembrane helix</keyword>
<keyword evidence="3" id="KW-1185">Reference proteome</keyword>
<protein>
    <recommendedName>
        <fullName evidence="4">VanZ-like domain-containing protein</fullName>
    </recommendedName>
</protein>
<dbReference type="RefSeq" id="WP_289164624.1">
    <property type="nucleotide sequence ID" value="NZ_JASZZN010000012.1"/>
</dbReference>
<feature type="transmembrane region" description="Helical" evidence="1">
    <location>
        <begin position="26"/>
        <end position="47"/>
    </location>
</feature>
<feature type="transmembrane region" description="Helical" evidence="1">
    <location>
        <begin position="98"/>
        <end position="115"/>
    </location>
</feature>
<dbReference type="Proteomes" id="UP001239462">
    <property type="component" value="Unassembled WGS sequence"/>
</dbReference>
<dbReference type="EMBL" id="JASZZN010000012">
    <property type="protein sequence ID" value="MDM4017147.1"/>
    <property type="molecule type" value="Genomic_DNA"/>
</dbReference>
<reference evidence="2 3" key="1">
    <citation type="submission" date="2023-06" db="EMBL/GenBank/DDBJ databases">
        <title>Roseiconus lacunae JC819 isolated from Gulf of Mannar region, Tamil Nadu.</title>
        <authorList>
            <person name="Pk S."/>
            <person name="Ch S."/>
            <person name="Ch V.R."/>
        </authorList>
    </citation>
    <scope>NUCLEOTIDE SEQUENCE [LARGE SCALE GENOMIC DNA]</scope>
    <source>
        <strain evidence="2 3">JC819</strain>
    </source>
</reference>
<feature type="transmembrane region" description="Helical" evidence="1">
    <location>
        <begin position="59"/>
        <end position="78"/>
    </location>
</feature>
<proteinExistence type="predicted"/>
<evidence type="ECO:0000313" key="2">
    <source>
        <dbReference type="EMBL" id="MDM4017147.1"/>
    </source>
</evidence>